<dbReference type="AlphaFoldDB" id="R7TNU3"/>
<organism evidence="7">
    <name type="scientific">Capitella teleta</name>
    <name type="common">Polychaete worm</name>
    <dbReference type="NCBI Taxonomy" id="283909"/>
    <lineage>
        <taxon>Eukaryota</taxon>
        <taxon>Metazoa</taxon>
        <taxon>Spiralia</taxon>
        <taxon>Lophotrochozoa</taxon>
        <taxon>Annelida</taxon>
        <taxon>Polychaeta</taxon>
        <taxon>Sedentaria</taxon>
        <taxon>Scolecida</taxon>
        <taxon>Capitellidae</taxon>
        <taxon>Capitella</taxon>
    </lineage>
</organism>
<name>R7TNU3_CAPTE</name>
<dbReference type="GO" id="GO:0030968">
    <property type="term" value="P:endoplasmic reticulum unfolded protein response"/>
    <property type="evidence" value="ECO:0007669"/>
    <property type="project" value="InterPro"/>
</dbReference>
<feature type="domain" description="MRH" evidence="6">
    <location>
        <begin position="96"/>
        <end position="252"/>
    </location>
</feature>
<evidence type="ECO:0000313" key="7">
    <source>
        <dbReference type="EMBL" id="ELT95553.1"/>
    </source>
</evidence>
<sequence length="289" mass="33362">MKTISLFLLLLTTQVLGFLDIEELQTINYGINIIDQPIVAGGFPEDETVLSLQSKFGQNYRCSYMDRRQEDQREMEEERVAMETGIPDLLKPLGEGACLLHTRGWWTYEFCYKNQIRQYHMEDNVITGPTIDLGRYESEEDWTKYVPKQKKHSSVSPFHSHLYVNGSVCDLTKKPRKAEVRVSTFLLSQLSHTPKGVVCYCLWLHAGLRSKCFLLPSQFSCRKGTSDILYGVDEPETCSYIFHVHTNRVCSHPYLKPVAQARPVPITCHPVLSQEDFDSYHQHEQGERH</sequence>
<keyword evidence="2 5" id="KW-0732">Signal</keyword>
<reference evidence="9" key="1">
    <citation type="submission" date="2012-12" db="EMBL/GenBank/DDBJ databases">
        <authorList>
            <person name="Hellsten U."/>
            <person name="Grimwood J."/>
            <person name="Chapman J.A."/>
            <person name="Shapiro H."/>
            <person name="Aerts A."/>
            <person name="Otillar R.P."/>
            <person name="Terry A.Y."/>
            <person name="Boore J.L."/>
            <person name="Simakov O."/>
            <person name="Marletaz F."/>
            <person name="Cho S.-J."/>
            <person name="Edsinger-Gonzales E."/>
            <person name="Havlak P."/>
            <person name="Kuo D.-H."/>
            <person name="Larsson T."/>
            <person name="Lv J."/>
            <person name="Arendt D."/>
            <person name="Savage R."/>
            <person name="Osoegawa K."/>
            <person name="de Jong P."/>
            <person name="Lindberg D.R."/>
            <person name="Seaver E.C."/>
            <person name="Weisblat D.A."/>
            <person name="Putnam N.H."/>
            <person name="Grigoriev I.V."/>
            <person name="Rokhsar D.S."/>
        </authorList>
    </citation>
    <scope>NUCLEOTIDE SEQUENCE</scope>
    <source>
        <strain evidence="9">I ESC-2004</strain>
    </source>
</reference>
<evidence type="ECO:0000313" key="8">
    <source>
        <dbReference type="EnsemblMetazoa" id="CapteP109094"/>
    </source>
</evidence>
<dbReference type="InterPro" id="IPR012913">
    <property type="entry name" value="OS9-like_dom"/>
</dbReference>
<evidence type="ECO:0000256" key="1">
    <source>
        <dbReference type="ARBA" id="ARBA00004240"/>
    </source>
</evidence>
<dbReference type="OMA" id="TYELCYK"/>
<dbReference type="PANTHER" id="PTHR15414">
    <property type="entry name" value="OS-9-RELATED"/>
    <property type="match status" value="1"/>
</dbReference>
<reference evidence="7 9" key="2">
    <citation type="journal article" date="2013" name="Nature">
        <title>Insights into bilaterian evolution from three spiralian genomes.</title>
        <authorList>
            <person name="Simakov O."/>
            <person name="Marletaz F."/>
            <person name="Cho S.J."/>
            <person name="Edsinger-Gonzales E."/>
            <person name="Havlak P."/>
            <person name="Hellsten U."/>
            <person name="Kuo D.H."/>
            <person name="Larsson T."/>
            <person name="Lv J."/>
            <person name="Arendt D."/>
            <person name="Savage R."/>
            <person name="Osoegawa K."/>
            <person name="de Jong P."/>
            <person name="Grimwood J."/>
            <person name="Chapman J.A."/>
            <person name="Shapiro H."/>
            <person name="Aerts A."/>
            <person name="Otillar R.P."/>
            <person name="Terry A.Y."/>
            <person name="Boore J.L."/>
            <person name="Grigoriev I.V."/>
            <person name="Lindberg D.R."/>
            <person name="Seaver E.C."/>
            <person name="Weisblat D.A."/>
            <person name="Putnam N.H."/>
            <person name="Rokhsar D.S."/>
        </authorList>
    </citation>
    <scope>NUCLEOTIDE SEQUENCE</scope>
    <source>
        <strain evidence="7 9">I ESC-2004</strain>
    </source>
</reference>
<evidence type="ECO:0000259" key="6">
    <source>
        <dbReference type="PROSITE" id="PS51914"/>
    </source>
</evidence>
<dbReference type="GO" id="GO:0030970">
    <property type="term" value="P:retrograde protein transport, ER to cytosol"/>
    <property type="evidence" value="ECO:0007669"/>
    <property type="project" value="TreeGrafter"/>
</dbReference>
<dbReference type="EMBL" id="AMQN01011775">
    <property type="status" value="NOT_ANNOTATED_CDS"/>
    <property type="molecule type" value="Genomic_DNA"/>
</dbReference>
<dbReference type="EnsemblMetazoa" id="CapteT109094">
    <property type="protein sequence ID" value="CapteP109094"/>
    <property type="gene ID" value="CapteG109094"/>
</dbReference>
<evidence type="ECO:0000256" key="5">
    <source>
        <dbReference type="SAM" id="SignalP"/>
    </source>
</evidence>
<dbReference type="Proteomes" id="UP000014760">
    <property type="component" value="Unassembled WGS sequence"/>
</dbReference>
<dbReference type="Pfam" id="PF07915">
    <property type="entry name" value="PRKCSH"/>
    <property type="match status" value="1"/>
</dbReference>
<reference evidence="8" key="3">
    <citation type="submission" date="2015-06" db="UniProtKB">
        <authorList>
            <consortium name="EnsemblMetazoa"/>
        </authorList>
    </citation>
    <scope>IDENTIFICATION</scope>
</reference>
<feature type="chain" id="PRO_5008787189" description="MRH domain-containing protein" evidence="5">
    <location>
        <begin position="18"/>
        <end position="289"/>
    </location>
</feature>
<dbReference type="InterPro" id="IPR044865">
    <property type="entry name" value="MRH_dom"/>
</dbReference>
<evidence type="ECO:0000313" key="9">
    <source>
        <dbReference type="Proteomes" id="UP000014760"/>
    </source>
</evidence>
<dbReference type="GO" id="GO:0005788">
    <property type="term" value="C:endoplasmic reticulum lumen"/>
    <property type="evidence" value="ECO:0007669"/>
    <property type="project" value="TreeGrafter"/>
</dbReference>
<keyword evidence="4" id="KW-1015">Disulfide bond</keyword>
<dbReference type="EMBL" id="KB309090">
    <property type="protein sequence ID" value="ELT95553.1"/>
    <property type="molecule type" value="Genomic_DNA"/>
</dbReference>
<dbReference type="STRING" id="283909.R7TNU3"/>
<accession>R7TNU3</accession>
<dbReference type="Gene3D" id="2.70.130.10">
    <property type="entry name" value="Mannose-6-phosphate receptor binding domain"/>
    <property type="match status" value="1"/>
</dbReference>
<dbReference type="InterPro" id="IPR009011">
    <property type="entry name" value="Man6P_isomerase_rcpt-bd_dom_sf"/>
</dbReference>
<dbReference type="InterPro" id="IPR045149">
    <property type="entry name" value="OS-9-like"/>
</dbReference>
<dbReference type="HOGENOM" id="CLU_084014_0_0_1"/>
<proteinExistence type="predicted"/>
<keyword evidence="9" id="KW-1185">Reference proteome</keyword>
<evidence type="ECO:0000256" key="4">
    <source>
        <dbReference type="ARBA" id="ARBA00023157"/>
    </source>
</evidence>
<evidence type="ECO:0000256" key="2">
    <source>
        <dbReference type="ARBA" id="ARBA00022729"/>
    </source>
</evidence>
<dbReference type="OrthoDB" id="448954at2759"/>
<dbReference type="PROSITE" id="PS51914">
    <property type="entry name" value="MRH"/>
    <property type="match status" value="1"/>
</dbReference>
<feature type="signal peptide" evidence="5">
    <location>
        <begin position="1"/>
        <end position="17"/>
    </location>
</feature>
<protein>
    <recommendedName>
        <fullName evidence="6">MRH domain-containing protein</fullName>
    </recommendedName>
</protein>
<gene>
    <name evidence="7" type="ORF">CAPTEDRAFT_109094</name>
</gene>
<dbReference type="PANTHER" id="PTHR15414:SF5">
    <property type="entry name" value="PROTEIN OS-9"/>
    <property type="match status" value="1"/>
</dbReference>
<keyword evidence="3" id="KW-0256">Endoplasmic reticulum</keyword>
<comment type="subcellular location">
    <subcellularLocation>
        <location evidence="1">Endoplasmic reticulum</location>
    </subcellularLocation>
</comment>
<evidence type="ECO:0000256" key="3">
    <source>
        <dbReference type="ARBA" id="ARBA00022824"/>
    </source>
</evidence>